<dbReference type="InterPro" id="IPR005064">
    <property type="entry name" value="BUG"/>
</dbReference>
<dbReference type="PANTHER" id="PTHR42928">
    <property type="entry name" value="TRICARBOXYLATE-BINDING PROTEIN"/>
    <property type="match status" value="1"/>
</dbReference>
<gene>
    <name evidence="2" type="ORF">DF183_18180</name>
</gene>
<comment type="caution">
    <text evidence="2">The sequence shown here is derived from an EMBL/GenBank/DDBJ whole genome shotgun (WGS) entry which is preliminary data.</text>
</comment>
<dbReference type="AlphaFoldDB" id="A0A2U2BFF2"/>
<reference evidence="2 3" key="2">
    <citation type="submission" date="2018-05" db="EMBL/GenBank/DDBJ databases">
        <authorList>
            <person name="Lanie J.A."/>
            <person name="Ng W.-L."/>
            <person name="Kazmierczak K.M."/>
            <person name="Andrzejewski T.M."/>
            <person name="Davidsen T.M."/>
            <person name="Wayne K.J."/>
            <person name="Tettelin H."/>
            <person name="Glass J.I."/>
            <person name="Rusch D."/>
            <person name="Podicherti R."/>
            <person name="Tsui H.-C.T."/>
            <person name="Winkler M.E."/>
        </authorList>
    </citation>
    <scope>NUCLEOTIDE SEQUENCE [LARGE SCALE GENOMIC DNA]</scope>
    <source>
        <strain evidence="2 3">YBY</strain>
    </source>
</reference>
<dbReference type="CDD" id="cd07012">
    <property type="entry name" value="PBP2_Bug_TTT"/>
    <property type="match status" value="1"/>
</dbReference>
<protein>
    <submittedName>
        <fullName evidence="2">Tripartite tricarboxylate transporter substrate binding protein</fullName>
    </submittedName>
</protein>
<organism evidence="2 3">
    <name type="scientific">Alcaligenes faecalis</name>
    <dbReference type="NCBI Taxonomy" id="511"/>
    <lineage>
        <taxon>Bacteria</taxon>
        <taxon>Pseudomonadati</taxon>
        <taxon>Pseudomonadota</taxon>
        <taxon>Betaproteobacteria</taxon>
        <taxon>Burkholderiales</taxon>
        <taxon>Alcaligenaceae</taxon>
        <taxon>Alcaligenes</taxon>
    </lineage>
</organism>
<evidence type="ECO:0000256" key="1">
    <source>
        <dbReference type="ARBA" id="ARBA00006987"/>
    </source>
</evidence>
<accession>A0A2U2BFF2</accession>
<dbReference type="STRING" id="511.UZ73_10420"/>
<dbReference type="SUPFAM" id="SSF53850">
    <property type="entry name" value="Periplasmic binding protein-like II"/>
    <property type="match status" value="1"/>
</dbReference>
<evidence type="ECO:0000313" key="2">
    <source>
        <dbReference type="EMBL" id="PWE12697.1"/>
    </source>
</evidence>
<dbReference type="OrthoDB" id="8877978at2"/>
<sequence>MKQLKNTTLALLLAGVGALAPMMAQAAWPTTDQVRIVVPYPPGTEPDILARDLGVHLNKATGKVFVIENRPGANAIIGTDNIAKAKGDGSALLMVDSLAVSTNPLLYSNLPYKWEKDLKPVTTVAGVNLYLLVRNDFPAKDYKEFIAQAKKANGDTNVGTGGRGHVTHLGMGLLAREEGVNFTYIPYKGMAPATNAILGGETDAMLVGGILASQHVDGGKVRVLAVGADKRTELLPDVPTVQEAGGHANSIPTTTFALFAPGTTPDDTVKEIQEKVDAALKTPEMQAAFKNRGLAQFFTTPAQTLERVQNDSKVYSELIPTLGIQPE</sequence>
<dbReference type="EMBL" id="QEXO01000005">
    <property type="protein sequence ID" value="PWE12697.1"/>
    <property type="molecule type" value="Genomic_DNA"/>
</dbReference>
<dbReference type="RefSeq" id="WP_042484964.1">
    <property type="nucleotide sequence ID" value="NZ_CP023667.1"/>
</dbReference>
<proteinExistence type="inferred from homology"/>
<dbReference type="PIRSF" id="PIRSF017082">
    <property type="entry name" value="YflP"/>
    <property type="match status" value="1"/>
</dbReference>
<dbReference type="Proteomes" id="UP000245216">
    <property type="component" value="Unassembled WGS sequence"/>
</dbReference>
<dbReference type="Gene3D" id="3.40.190.150">
    <property type="entry name" value="Bordetella uptake gene, domain 1"/>
    <property type="match status" value="1"/>
</dbReference>
<dbReference type="PANTHER" id="PTHR42928:SF5">
    <property type="entry name" value="BLR1237 PROTEIN"/>
    <property type="match status" value="1"/>
</dbReference>
<evidence type="ECO:0000313" key="3">
    <source>
        <dbReference type="Proteomes" id="UP000245216"/>
    </source>
</evidence>
<dbReference type="Pfam" id="PF03401">
    <property type="entry name" value="TctC"/>
    <property type="match status" value="1"/>
</dbReference>
<reference evidence="2 3" key="1">
    <citation type="submission" date="2018-05" db="EMBL/GenBank/DDBJ databases">
        <title>Genome Sequence of an Efficient Indole-Degrading Bacterium, Alcaligenes sp.YBY.</title>
        <authorList>
            <person name="Yang B."/>
        </authorList>
    </citation>
    <scope>NUCLEOTIDE SEQUENCE [LARGE SCALE GENOMIC DNA]</scope>
    <source>
        <strain evidence="2 3">YBY</strain>
    </source>
</reference>
<dbReference type="Gene3D" id="3.40.190.10">
    <property type="entry name" value="Periplasmic binding protein-like II"/>
    <property type="match status" value="1"/>
</dbReference>
<comment type="similarity">
    <text evidence="1">Belongs to the UPF0065 (bug) family.</text>
</comment>
<name>A0A2U2BFF2_ALCFA</name>
<dbReference type="InterPro" id="IPR042100">
    <property type="entry name" value="Bug_dom1"/>
</dbReference>